<dbReference type="Proteomes" id="UP000027135">
    <property type="component" value="Unassembled WGS sequence"/>
</dbReference>
<accession>A0A067QRN9</accession>
<organism evidence="1 2">
    <name type="scientific">Zootermopsis nevadensis</name>
    <name type="common">Dampwood termite</name>
    <dbReference type="NCBI Taxonomy" id="136037"/>
    <lineage>
        <taxon>Eukaryota</taxon>
        <taxon>Metazoa</taxon>
        <taxon>Ecdysozoa</taxon>
        <taxon>Arthropoda</taxon>
        <taxon>Hexapoda</taxon>
        <taxon>Insecta</taxon>
        <taxon>Pterygota</taxon>
        <taxon>Neoptera</taxon>
        <taxon>Polyneoptera</taxon>
        <taxon>Dictyoptera</taxon>
        <taxon>Blattodea</taxon>
        <taxon>Blattoidea</taxon>
        <taxon>Termitoidae</taxon>
        <taxon>Termopsidae</taxon>
        <taxon>Zootermopsis</taxon>
    </lineage>
</organism>
<gene>
    <name evidence="1" type="ORF">L798_02673</name>
</gene>
<dbReference type="AlphaFoldDB" id="A0A067QRN9"/>
<dbReference type="InParanoid" id="A0A067QRN9"/>
<evidence type="ECO:0000313" key="1">
    <source>
        <dbReference type="EMBL" id="KDR07806.1"/>
    </source>
</evidence>
<keyword evidence="2" id="KW-1185">Reference proteome</keyword>
<reference evidence="1 2" key="1">
    <citation type="journal article" date="2014" name="Nat. Commun.">
        <title>Molecular traces of alternative social organization in a termite genome.</title>
        <authorList>
            <person name="Terrapon N."/>
            <person name="Li C."/>
            <person name="Robertson H.M."/>
            <person name="Ji L."/>
            <person name="Meng X."/>
            <person name="Booth W."/>
            <person name="Chen Z."/>
            <person name="Childers C.P."/>
            <person name="Glastad K.M."/>
            <person name="Gokhale K."/>
            <person name="Gowin J."/>
            <person name="Gronenberg W."/>
            <person name="Hermansen R.A."/>
            <person name="Hu H."/>
            <person name="Hunt B.G."/>
            <person name="Huylmans A.K."/>
            <person name="Khalil S.M."/>
            <person name="Mitchell R.D."/>
            <person name="Munoz-Torres M.C."/>
            <person name="Mustard J.A."/>
            <person name="Pan H."/>
            <person name="Reese J.T."/>
            <person name="Scharf M.E."/>
            <person name="Sun F."/>
            <person name="Vogel H."/>
            <person name="Xiao J."/>
            <person name="Yang W."/>
            <person name="Yang Z."/>
            <person name="Yang Z."/>
            <person name="Zhou J."/>
            <person name="Zhu J."/>
            <person name="Brent C.S."/>
            <person name="Elsik C.G."/>
            <person name="Goodisman M.A."/>
            <person name="Liberles D.A."/>
            <person name="Roe R.M."/>
            <person name="Vargo E.L."/>
            <person name="Vilcinskas A."/>
            <person name="Wang J."/>
            <person name="Bornberg-Bauer E."/>
            <person name="Korb J."/>
            <person name="Zhang G."/>
            <person name="Liebig J."/>
        </authorList>
    </citation>
    <scope>NUCLEOTIDE SEQUENCE [LARGE SCALE GENOMIC DNA]</scope>
    <source>
        <tissue evidence="1">Whole organism</tissue>
    </source>
</reference>
<evidence type="ECO:0000313" key="2">
    <source>
        <dbReference type="Proteomes" id="UP000027135"/>
    </source>
</evidence>
<sequence>MVVNGSSVSVSSEDGNRPSVSLEGREFLGQLIDHQLLADSAPPPENARVPETYIMRSYRRSSGCILNLCTRLNVDNSIEHLTYSIGVHLSALGIYRNLDVAQVEGH</sequence>
<proteinExistence type="predicted"/>
<protein>
    <submittedName>
        <fullName evidence="1">Uncharacterized protein</fullName>
    </submittedName>
</protein>
<name>A0A067QRN9_ZOONE</name>
<dbReference type="EMBL" id="KK869280">
    <property type="protein sequence ID" value="KDR07806.1"/>
    <property type="molecule type" value="Genomic_DNA"/>
</dbReference>